<feature type="repeat" description="Hemopexin" evidence="2">
    <location>
        <begin position="37"/>
        <end position="85"/>
    </location>
</feature>
<dbReference type="PANTHER" id="PTHR22917">
    <property type="entry name" value="HEMOPEXIN DOMAIN-CONTAINING PROTEIN"/>
    <property type="match status" value="1"/>
</dbReference>
<gene>
    <name evidence="3" type="ORF">GDO81_020571</name>
</gene>
<dbReference type="InterPro" id="IPR036375">
    <property type="entry name" value="Hemopexin-like_dom_sf"/>
</dbReference>
<sequence>MVSDILMFQGEQVWSYYEGKLVKGFPRLIGKEFPGIPDHLDAAVECHQGECRTDSVLFFKGDTVYIYSSEEEPPIKQRHWSLGNCSAAVRWLERYYCFNGINFTRFDPVTGKVLSPRPLDTRDYFVWCPGRGHGHETRQNATLMAIKDRCSNRSFEAFCSDDKSRIYAFRGGWYFRLDSSKDGWHAWPLSHTWRNLQGVVDAAFSHEHRMYFIQGSQVTVYLSDQMYIPVAGYPKAIEEEWEVSGVTAVDAAFTCPHSSDLYLIRGNRLTLVDLNTRRRSGEDKTIIHSEVDSAMCNAHGLYLIHGPSFYHYKDVGELLSTNTAPAPGTIASYFLDC</sequence>
<feature type="repeat" description="Hemopexin" evidence="2">
    <location>
        <begin position="1"/>
        <end position="36"/>
    </location>
</feature>
<proteinExistence type="predicted"/>
<dbReference type="SMART" id="SM00120">
    <property type="entry name" value="HX"/>
    <property type="match status" value="6"/>
</dbReference>
<protein>
    <recommendedName>
        <fullName evidence="5">Hemopexin</fullName>
    </recommendedName>
</protein>
<evidence type="ECO:0000256" key="1">
    <source>
        <dbReference type="ARBA" id="ARBA00022729"/>
    </source>
</evidence>
<dbReference type="GO" id="GO:0005615">
    <property type="term" value="C:extracellular space"/>
    <property type="evidence" value="ECO:0007669"/>
    <property type="project" value="TreeGrafter"/>
</dbReference>
<evidence type="ECO:0000256" key="2">
    <source>
        <dbReference type="PROSITE-ProRule" id="PRU01011"/>
    </source>
</evidence>
<evidence type="ECO:0000313" key="4">
    <source>
        <dbReference type="Proteomes" id="UP000824782"/>
    </source>
</evidence>
<dbReference type="InterPro" id="IPR051298">
    <property type="entry name" value="Heme_transport/Cell_adhesion"/>
</dbReference>
<dbReference type="EMBL" id="WNYA01013670">
    <property type="protein sequence ID" value="KAG8539660.1"/>
    <property type="molecule type" value="Genomic_DNA"/>
</dbReference>
<accession>A0AAV6YXF3</accession>
<dbReference type="Pfam" id="PF00045">
    <property type="entry name" value="Hemopexin"/>
    <property type="match status" value="1"/>
</dbReference>
<dbReference type="SUPFAM" id="SSF50923">
    <property type="entry name" value="Hemopexin-like domain"/>
    <property type="match status" value="2"/>
</dbReference>
<dbReference type="PROSITE" id="PS51642">
    <property type="entry name" value="HEMOPEXIN_2"/>
    <property type="match status" value="5"/>
</dbReference>
<dbReference type="PANTHER" id="PTHR22917:SF9">
    <property type="entry name" value="HEMOPEXIN"/>
    <property type="match status" value="1"/>
</dbReference>
<comment type="caution">
    <text evidence="3">The sequence shown here is derived from an EMBL/GenBank/DDBJ whole genome shotgun (WGS) entry which is preliminary data.</text>
</comment>
<name>A0AAV6YXF3_ENGPU</name>
<evidence type="ECO:0000313" key="3">
    <source>
        <dbReference type="EMBL" id="KAG8539660.1"/>
    </source>
</evidence>
<feature type="repeat" description="Hemopexin" evidence="2">
    <location>
        <begin position="197"/>
        <end position="244"/>
    </location>
</feature>
<dbReference type="AlphaFoldDB" id="A0AAV6YXF3"/>
<dbReference type="Gene3D" id="2.110.10.10">
    <property type="entry name" value="Hemopexin-like domain"/>
    <property type="match status" value="2"/>
</dbReference>
<evidence type="ECO:0008006" key="5">
    <source>
        <dbReference type="Google" id="ProtNLM"/>
    </source>
</evidence>
<reference evidence="3" key="1">
    <citation type="thesis" date="2020" institute="ProQuest LLC" country="789 East Eisenhower Parkway, Ann Arbor, MI, USA">
        <title>Comparative Genomics and Chromosome Evolution.</title>
        <authorList>
            <person name="Mudd A.B."/>
        </authorList>
    </citation>
    <scope>NUCLEOTIDE SEQUENCE</scope>
    <source>
        <strain evidence="3">237g6f4</strain>
        <tissue evidence="3">Blood</tissue>
    </source>
</reference>
<keyword evidence="4" id="KW-1185">Reference proteome</keyword>
<feature type="repeat" description="Hemopexin" evidence="2">
    <location>
        <begin position="288"/>
        <end position="337"/>
    </location>
</feature>
<keyword evidence="1" id="KW-0732">Signal</keyword>
<organism evidence="3 4">
    <name type="scientific">Engystomops pustulosus</name>
    <name type="common">Tungara frog</name>
    <name type="synonym">Physalaemus pustulosus</name>
    <dbReference type="NCBI Taxonomy" id="76066"/>
    <lineage>
        <taxon>Eukaryota</taxon>
        <taxon>Metazoa</taxon>
        <taxon>Chordata</taxon>
        <taxon>Craniata</taxon>
        <taxon>Vertebrata</taxon>
        <taxon>Euteleostomi</taxon>
        <taxon>Amphibia</taxon>
        <taxon>Batrachia</taxon>
        <taxon>Anura</taxon>
        <taxon>Neobatrachia</taxon>
        <taxon>Hyloidea</taxon>
        <taxon>Leptodactylidae</taxon>
        <taxon>Leiuperinae</taxon>
        <taxon>Engystomops</taxon>
    </lineage>
</organism>
<dbReference type="InterPro" id="IPR018487">
    <property type="entry name" value="Hemopexin-like_repeat"/>
</dbReference>
<dbReference type="Proteomes" id="UP000824782">
    <property type="component" value="Unassembled WGS sequence"/>
</dbReference>
<feature type="repeat" description="Hemopexin" evidence="2">
    <location>
        <begin position="151"/>
        <end position="196"/>
    </location>
</feature>